<evidence type="ECO:0000313" key="2">
    <source>
        <dbReference type="EMBL" id="SBS91577.1"/>
    </source>
</evidence>
<accession>A0A1A8WHJ8</accession>
<dbReference type="Pfam" id="PF05795">
    <property type="entry name" value="Plasmodium_Vir"/>
    <property type="match status" value="2"/>
</dbReference>
<sequence>MAGDHSPGERGLLPETHSIDLTSKRVYGEMEIDYPDLSDYNEKCDDIYVHDKKEEEVKIICKKFLRYLEKSTVWIVKEPGYDVCLLLNYWIYDKLTDIFGDKSKTDAAFANFQRLWNSAMGYQRSISSDKKCKEKFHILDKEDWKKGKELYDYYIDYDTIKSTINFYGQCQEYYNYIEGKKTLFEYFKDICSPDSTECPDIYEKCKDYNPDSVLPTLPCHVQMVVAKNDLASQEDTGQGLVDGPHPHDSDSSGHRAASSEAGMTEENTDIGIKVGKSILGIAPIALTASALYKFTPMGLWIRKLTGSNQNITGNMDGEDGFLDHTQDSSNILFNGAENYISYQPI</sequence>
<proteinExistence type="predicted"/>
<reference evidence="3" key="1">
    <citation type="submission" date="2016-05" db="EMBL/GenBank/DDBJ databases">
        <authorList>
            <person name="Naeem Raeece"/>
        </authorList>
    </citation>
    <scope>NUCLEOTIDE SEQUENCE [LARGE SCALE GENOMIC DNA]</scope>
</reference>
<dbReference type="EMBL" id="FLQU01001126">
    <property type="protein sequence ID" value="SBS91577.1"/>
    <property type="molecule type" value="Genomic_DNA"/>
</dbReference>
<organism evidence="2 3">
    <name type="scientific">Plasmodium ovale curtisi</name>
    <dbReference type="NCBI Taxonomy" id="864141"/>
    <lineage>
        <taxon>Eukaryota</taxon>
        <taxon>Sar</taxon>
        <taxon>Alveolata</taxon>
        <taxon>Apicomplexa</taxon>
        <taxon>Aconoidasida</taxon>
        <taxon>Haemosporida</taxon>
        <taxon>Plasmodiidae</taxon>
        <taxon>Plasmodium</taxon>
        <taxon>Plasmodium (Plasmodium)</taxon>
    </lineage>
</organism>
<dbReference type="AlphaFoldDB" id="A0A1A8WHJ8"/>
<feature type="compositionally biased region" description="Basic and acidic residues" evidence="1">
    <location>
        <begin position="244"/>
        <end position="253"/>
    </location>
</feature>
<feature type="region of interest" description="Disordered" evidence="1">
    <location>
        <begin position="234"/>
        <end position="264"/>
    </location>
</feature>
<evidence type="ECO:0000313" key="3">
    <source>
        <dbReference type="Proteomes" id="UP000078560"/>
    </source>
</evidence>
<protein>
    <submittedName>
        <fullName evidence="2">PIR Superfamily Protein</fullName>
    </submittedName>
</protein>
<name>A0A1A8WHJ8_PLAOA</name>
<dbReference type="Proteomes" id="UP000078560">
    <property type="component" value="Unassembled WGS sequence"/>
</dbReference>
<gene>
    <name evidence="2" type="ORF">POVCU2_0068590</name>
</gene>
<dbReference type="InterPro" id="IPR008780">
    <property type="entry name" value="Plasmodium_Vir"/>
</dbReference>
<evidence type="ECO:0000256" key="1">
    <source>
        <dbReference type="SAM" id="MobiDB-lite"/>
    </source>
</evidence>